<dbReference type="GO" id="GO:0043137">
    <property type="term" value="P:DNA replication, removal of RNA primer"/>
    <property type="evidence" value="ECO:0007669"/>
    <property type="project" value="TreeGrafter"/>
</dbReference>
<protein>
    <recommendedName>
        <fullName evidence="6 13">Ribonuclease HII</fullName>
        <shortName evidence="13">RNase HII</shortName>
        <ecNumber evidence="5 13">3.1.26.4</ecNumber>
    </recommendedName>
</protein>
<dbReference type="GO" id="GO:0032299">
    <property type="term" value="C:ribonuclease H2 complex"/>
    <property type="evidence" value="ECO:0007669"/>
    <property type="project" value="TreeGrafter"/>
</dbReference>
<evidence type="ECO:0000256" key="5">
    <source>
        <dbReference type="ARBA" id="ARBA00012180"/>
    </source>
</evidence>
<evidence type="ECO:0000256" key="10">
    <source>
        <dbReference type="ARBA" id="ARBA00022759"/>
    </source>
</evidence>
<evidence type="ECO:0000256" key="15">
    <source>
        <dbReference type="RuleBase" id="RU003515"/>
    </source>
</evidence>
<dbReference type="GO" id="GO:0030145">
    <property type="term" value="F:manganese ion binding"/>
    <property type="evidence" value="ECO:0007669"/>
    <property type="project" value="UniProtKB-UniRule"/>
</dbReference>
<reference evidence="17 18" key="1">
    <citation type="submission" date="2017-04" db="EMBL/GenBank/DDBJ databases">
        <title>Complete genome sequence of the Campylobacter cuniculorum type strain LMG24588.</title>
        <authorList>
            <person name="Miller W.G."/>
            <person name="Yee E."/>
            <person name="Revez J."/>
            <person name="Bono J.L."/>
            <person name="Rossi M."/>
        </authorList>
    </citation>
    <scope>NUCLEOTIDE SEQUENCE [LARGE SCALE GENOMIC DNA]</scope>
    <source>
        <strain evidence="17 18">LMG 24588</strain>
    </source>
</reference>
<feature type="binding site" evidence="13 14">
    <location>
        <position position="28"/>
    </location>
    <ligand>
        <name>a divalent metal cation</name>
        <dbReference type="ChEBI" id="CHEBI:60240"/>
    </ligand>
</feature>
<dbReference type="InterPro" id="IPR001352">
    <property type="entry name" value="RNase_HII/HIII"/>
</dbReference>
<organism evidence="17 18">
    <name type="scientific">Campylobacter cuniculorum DSM 23162 = LMG 24588</name>
    <dbReference type="NCBI Taxonomy" id="1121267"/>
    <lineage>
        <taxon>Bacteria</taxon>
        <taxon>Pseudomonadati</taxon>
        <taxon>Campylobacterota</taxon>
        <taxon>Epsilonproteobacteria</taxon>
        <taxon>Campylobacterales</taxon>
        <taxon>Campylobacteraceae</taxon>
        <taxon>Campylobacter</taxon>
    </lineage>
</organism>
<dbReference type="PANTHER" id="PTHR10954:SF23">
    <property type="entry name" value="RIBONUCLEASE"/>
    <property type="match status" value="1"/>
</dbReference>
<dbReference type="PANTHER" id="PTHR10954">
    <property type="entry name" value="RIBONUCLEASE H2 SUBUNIT A"/>
    <property type="match status" value="1"/>
</dbReference>
<feature type="binding site" evidence="13 14">
    <location>
        <position position="115"/>
    </location>
    <ligand>
        <name>a divalent metal cation</name>
        <dbReference type="ChEBI" id="CHEBI:60240"/>
    </ligand>
</feature>
<dbReference type="GO" id="GO:0006298">
    <property type="term" value="P:mismatch repair"/>
    <property type="evidence" value="ECO:0007669"/>
    <property type="project" value="TreeGrafter"/>
</dbReference>
<keyword evidence="10 13" id="KW-0255">Endonuclease</keyword>
<evidence type="ECO:0000256" key="14">
    <source>
        <dbReference type="PROSITE-ProRule" id="PRU01319"/>
    </source>
</evidence>
<feature type="binding site" evidence="13 14">
    <location>
        <position position="29"/>
    </location>
    <ligand>
        <name>a divalent metal cation</name>
        <dbReference type="ChEBI" id="CHEBI:60240"/>
    </ligand>
</feature>
<evidence type="ECO:0000256" key="4">
    <source>
        <dbReference type="ARBA" id="ARBA00008378"/>
    </source>
</evidence>
<dbReference type="OrthoDB" id="9803420at2"/>
<keyword evidence="7 13" id="KW-0963">Cytoplasm</keyword>
<evidence type="ECO:0000256" key="6">
    <source>
        <dbReference type="ARBA" id="ARBA00019179"/>
    </source>
</evidence>
<dbReference type="GO" id="GO:0005737">
    <property type="term" value="C:cytoplasm"/>
    <property type="evidence" value="ECO:0007669"/>
    <property type="project" value="UniProtKB-SubCell"/>
</dbReference>
<dbReference type="AlphaFoldDB" id="A0A1W6BUF2"/>
<dbReference type="Gene3D" id="3.30.420.10">
    <property type="entry name" value="Ribonuclease H-like superfamily/Ribonuclease H"/>
    <property type="match status" value="1"/>
</dbReference>
<dbReference type="EMBL" id="CP020867">
    <property type="protein sequence ID" value="ARJ55704.1"/>
    <property type="molecule type" value="Genomic_DNA"/>
</dbReference>
<dbReference type="PROSITE" id="PS51975">
    <property type="entry name" value="RNASE_H_2"/>
    <property type="match status" value="1"/>
</dbReference>
<dbReference type="GO" id="GO:0003723">
    <property type="term" value="F:RNA binding"/>
    <property type="evidence" value="ECO:0007669"/>
    <property type="project" value="UniProtKB-UniRule"/>
</dbReference>
<evidence type="ECO:0000259" key="16">
    <source>
        <dbReference type="PROSITE" id="PS51975"/>
    </source>
</evidence>
<keyword evidence="11 13" id="KW-0378">Hydrolase</keyword>
<dbReference type="KEGG" id="ccun:CCUN_0034"/>
<comment type="cofactor">
    <cofactor evidence="13 14">
        <name>Mn(2+)</name>
        <dbReference type="ChEBI" id="CHEBI:29035"/>
    </cofactor>
    <cofactor evidence="13 14">
        <name>Mg(2+)</name>
        <dbReference type="ChEBI" id="CHEBI:18420"/>
    </cofactor>
    <text evidence="13 14">Manganese or magnesium. Binds 1 divalent metal ion per monomer in the absence of substrate. May bind a second metal ion after substrate binding.</text>
</comment>
<dbReference type="eggNOG" id="COG0164">
    <property type="taxonomic scope" value="Bacteria"/>
</dbReference>
<evidence type="ECO:0000313" key="18">
    <source>
        <dbReference type="Proteomes" id="UP000192902"/>
    </source>
</evidence>
<dbReference type="SUPFAM" id="SSF53098">
    <property type="entry name" value="Ribonuclease H-like"/>
    <property type="match status" value="1"/>
</dbReference>
<evidence type="ECO:0000256" key="13">
    <source>
        <dbReference type="HAMAP-Rule" id="MF_00052"/>
    </source>
</evidence>
<feature type="domain" description="RNase H type-2" evidence="16">
    <location>
        <begin position="22"/>
        <end position="196"/>
    </location>
</feature>
<keyword evidence="9 13" id="KW-0479">Metal-binding</keyword>
<evidence type="ECO:0000256" key="2">
    <source>
        <dbReference type="ARBA" id="ARBA00004065"/>
    </source>
</evidence>
<evidence type="ECO:0000313" key="17">
    <source>
        <dbReference type="EMBL" id="ARJ55704.1"/>
    </source>
</evidence>
<dbReference type="NCBIfam" id="NF000595">
    <property type="entry name" value="PRK00015.1-3"/>
    <property type="match status" value="1"/>
</dbReference>
<keyword evidence="8 13" id="KW-0540">Nuclease</keyword>
<dbReference type="Proteomes" id="UP000192902">
    <property type="component" value="Chromosome"/>
</dbReference>
<keyword evidence="12 13" id="KW-0464">Manganese</keyword>
<dbReference type="InterPro" id="IPR036397">
    <property type="entry name" value="RNaseH_sf"/>
</dbReference>
<dbReference type="GO" id="GO:0004523">
    <property type="term" value="F:RNA-DNA hybrid ribonuclease activity"/>
    <property type="evidence" value="ECO:0007669"/>
    <property type="project" value="UniProtKB-UniRule"/>
</dbReference>
<comment type="similarity">
    <text evidence="4">Belongs to the RNase HII family. RnhC subfamily.</text>
</comment>
<comment type="function">
    <text evidence="2 13 15">Endonuclease that specifically degrades the RNA of RNA-DNA hybrids.</text>
</comment>
<dbReference type="HAMAP" id="MF_00052_B">
    <property type="entry name" value="RNase_HII_B"/>
    <property type="match status" value="1"/>
</dbReference>
<dbReference type="InterPro" id="IPR022898">
    <property type="entry name" value="RNase_HII"/>
</dbReference>
<evidence type="ECO:0000256" key="3">
    <source>
        <dbReference type="ARBA" id="ARBA00004496"/>
    </source>
</evidence>
<dbReference type="InterPro" id="IPR024567">
    <property type="entry name" value="RNase_HII/HIII_dom"/>
</dbReference>
<evidence type="ECO:0000256" key="12">
    <source>
        <dbReference type="ARBA" id="ARBA00023211"/>
    </source>
</evidence>
<accession>A0A1W6BUF2</accession>
<evidence type="ECO:0000256" key="8">
    <source>
        <dbReference type="ARBA" id="ARBA00022722"/>
    </source>
</evidence>
<comment type="subcellular location">
    <subcellularLocation>
        <location evidence="3 13">Cytoplasm</location>
    </subcellularLocation>
</comment>
<evidence type="ECO:0000256" key="7">
    <source>
        <dbReference type="ARBA" id="ARBA00022490"/>
    </source>
</evidence>
<proteinExistence type="inferred from homology"/>
<dbReference type="STRING" id="1121267.CCUN_0034"/>
<dbReference type="InterPro" id="IPR012337">
    <property type="entry name" value="RNaseH-like_sf"/>
</dbReference>
<evidence type="ECO:0000256" key="1">
    <source>
        <dbReference type="ARBA" id="ARBA00000077"/>
    </source>
</evidence>
<evidence type="ECO:0000256" key="11">
    <source>
        <dbReference type="ARBA" id="ARBA00022801"/>
    </source>
</evidence>
<comment type="catalytic activity">
    <reaction evidence="1 13 14 15">
        <text>Endonucleolytic cleavage to 5'-phosphomonoester.</text>
        <dbReference type="EC" id="3.1.26.4"/>
    </reaction>
</comment>
<sequence>MKKPLKKSKTPFQLNEFFTDKSELVGIDEAGRGALAGPMMMAACKLKSKLQGLTDSKKLNEKKREQFYGLITQNSEFLILAFSSEQIDELGLSFCLKKGLEIIKLHFKNSIFLYDGNTNFGVNSIKTLIKADSLVNEVSAASILAKVSRDRIMKQFAKDFPCYEFEKHKAYGTKRHKELIAKFGICKIHRKSFKLL</sequence>
<dbReference type="CDD" id="cd07182">
    <property type="entry name" value="RNase_HII_bacteria_HII_like"/>
    <property type="match status" value="1"/>
</dbReference>
<dbReference type="EC" id="3.1.26.4" evidence="5 13"/>
<evidence type="ECO:0000256" key="9">
    <source>
        <dbReference type="ARBA" id="ARBA00022723"/>
    </source>
</evidence>
<gene>
    <name evidence="13 17" type="primary">rnhB</name>
    <name evidence="17" type="ORF">CCUN_0034</name>
</gene>
<dbReference type="Pfam" id="PF01351">
    <property type="entry name" value="RNase_HII"/>
    <property type="match status" value="1"/>
</dbReference>
<name>A0A1W6BUF2_9BACT</name>